<dbReference type="InterPro" id="IPR006015">
    <property type="entry name" value="Universal_stress_UspA"/>
</dbReference>
<dbReference type="InterPro" id="IPR014729">
    <property type="entry name" value="Rossmann-like_a/b/a_fold"/>
</dbReference>
<evidence type="ECO:0000259" key="2">
    <source>
        <dbReference type="Pfam" id="PF00582"/>
    </source>
</evidence>
<dbReference type="RefSeq" id="WP_263247000.1">
    <property type="nucleotide sequence ID" value="NZ_BAABLT010000006.1"/>
</dbReference>
<dbReference type="PANTHER" id="PTHR46553">
    <property type="entry name" value="ADENINE NUCLEOTIDE ALPHA HYDROLASES-LIKE SUPERFAMILY PROTEIN"/>
    <property type="match status" value="1"/>
</dbReference>
<dbReference type="SUPFAM" id="SSF52402">
    <property type="entry name" value="Adenine nucleotide alpha hydrolases-like"/>
    <property type="match status" value="1"/>
</dbReference>
<gene>
    <name evidence="3" type="ORF">ACFQ16_18055</name>
</gene>
<dbReference type="PRINTS" id="PR01438">
    <property type="entry name" value="UNVRSLSTRESS"/>
</dbReference>
<evidence type="ECO:0000313" key="3">
    <source>
        <dbReference type="EMBL" id="MFD0921653.1"/>
    </source>
</evidence>
<reference evidence="4" key="1">
    <citation type="journal article" date="2019" name="Int. J. Syst. Evol. Microbiol.">
        <title>The Global Catalogue of Microorganisms (GCM) 10K type strain sequencing project: providing services to taxonomists for standard genome sequencing and annotation.</title>
        <authorList>
            <consortium name="The Broad Institute Genomics Platform"/>
            <consortium name="The Broad Institute Genome Sequencing Center for Infectious Disease"/>
            <person name="Wu L."/>
            <person name="Ma J."/>
        </authorList>
    </citation>
    <scope>NUCLEOTIDE SEQUENCE [LARGE SCALE GENOMIC DNA]</scope>
    <source>
        <strain evidence="4">CCUG 56401</strain>
    </source>
</reference>
<evidence type="ECO:0000256" key="1">
    <source>
        <dbReference type="ARBA" id="ARBA00008791"/>
    </source>
</evidence>
<comment type="caution">
    <text evidence="3">The sequence shown here is derived from an EMBL/GenBank/DDBJ whole genome shotgun (WGS) entry which is preliminary data.</text>
</comment>
<feature type="domain" description="UspA" evidence="2">
    <location>
        <begin position="4"/>
        <end position="142"/>
    </location>
</feature>
<evidence type="ECO:0000313" key="4">
    <source>
        <dbReference type="Proteomes" id="UP001597018"/>
    </source>
</evidence>
<dbReference type="Gene3D" id="3.40.50.620">
    <property type="entry name" value="HUPs"/>
    <property type="match status" value="1"/>
</dbReference>
<dbReference type="PANTHER" id="PTHR46553:SF3">
    <property type="entry name" value="ADENINE NUCLEOTIDE ALPHA HYDROLASES-LIKE SUPERFAMILY PROTEIN"/>
    <property type="match status" value="1"/>
</dbReference>
<comment type="similarity">
    <text evidence="1">Belongs to the universal stress protein A family.</text>
</comment>
<dbReference type="Proteomes" id="UP001597018">
    <property type="component" value="Unassembled WGS sequence"/>
</dbReference>
<dbReference type="EMBL" id="JBHTIW010000014">
    <property type="protein sequence ID" value="MFD0921653.1"/>
    <property type="molecule type" value="Genomic_DNA"/>
</dbReference>
<organism evidence="3 4">
    <name type="scientific">Saccharopolyspora rosea</name>
    <dbReference type="NCBI Taxonomy" id="524884"/>
    <lineage>
        <taxon>Bacteria</taxon>
        <taxon>Bacillati</taxon>
        <taxon>Actinomycetota</taxon>
        <taxon>Actinomycetes</taxon>
        <taxon>Pseudonocardiales</taxon>
        <taxon>Pseudonocardiaceae</taxon>
        <taxon>Saccharopolyspora</taxon>
    </lineage>
</organism>
<keyword evidence="4" id="KW-1185">Reference proteome</keyword>
<protein>
    <submittedName>
        <fullName evidence="3">Universal stress protein</fullName>
    </submittedName>
</protein>
<dbReference type="Pfam" id="PF00582">
    <property type="entry name" value="Usp"/>
    <property type="match status" value="1"/>
</dbReference>
<name>A0ABW3FUV2_9PSEU</name>
<accession>A0ABW3FUV2</accession>
<dbReference type="InterPro" id="IPR006016">
    <property type="entry name" value="UspA"/>
</dbReference>
<sequence length="143" mass="15174">MDGYRRIVVGVDGSAPSKCALRWAARQAALVGAVVQAVVAWEFPAFYSWEGGPMPPDEFEESARKSLDDTVDEIERDDGLPPVTIERQLTHGHAAQALLDASEGAELLVVGSRGHGSFYGALLGSVSQRCAAHATCPVVIVRG</sequence>
<proteinExistence type="inferred from homology"/>